<dbReference type="OrthoDB" id="4191603at2"/>
<comment type="cofactor">
    <cofactor evidence="2">
        <name>Mg(2+)</name>
        <dbReference type="ChEBI" id="CHEBI:18420"/>
    </cofactor>
    <text evidence="2">Binds 2 magnesium ions per subunit.</text>
</comment>
<feature type="binding site" evidence="2">
    <location>
        <begin position="192"/>
        <end position="194"/>
    </location>
    <ligand>
        <name>substrate</name>
    </ligand>
</feature>
<comment type="function">
    <text evidence="2">Catalyzes the condensation of isopentenyl diphosphate (IPP) with allylic pyrophosphates generating different type of terpenoids.</text>
</comment>
<feature type="binding site" evidence="2">
    <location>
        <begin position="63"/>
        <end position="65"/>
    </location>
    <ligand>
        <name>substrate</name>
    </ligand>
</feature>
<evidence type="ECO:0000256" key="1">
    <source>
        <dbReference type="ARBA" id="ARBA00022679"/>
    </source>
</evidence>
<feature type="binding site" evidence="2">
    <location>
        <position position="67"/>
    </location>
    <ligand>
        <name>substrate</name>
    </ligand>
</feature>
<dbReference type="SUPFAM" id="SSF64005">
    <property type="entry name" value="Undecaprenyl diphosphate synthase"/>
    <property type="match status" value="1"/>
</dbReference>
<comment type="subunit">
    <text evidence="2">Homodimer.</text>
</comment>
<accession>A0A4P8L0Z1</accession>
<dbReference type="Pfam" id="PF01255">
    <property type="entry name" value="Prenyltransf"/>
    <property type="match status" value="1"/>
</dbReference>
<feature type="binding site" evidence="2">
    <location>
        <position position="205"/>
    </location>
    <ligand>
        <name>Mg(2+)</name>
        <dbReference type="ChEBI" id="CHEBI:18420"/>
    </ligand>
</feature>
<comment type="similarity">
    <text evidence="2">Belongs to the UPP synthase family.</text>
</comment>
<dbReference type="InterPro" id="IPR001441">
    <property type="entry name" value="UPP_synth-like"/>
</dbReference>
<reference evidence="3 4" key="1">
    <citation type="submission" date="2019-05" db="EMBL/GenBank/DDBJ databases">
        <title>The Complete Genome Sequence of the n-alkane-degrading Desulfoglaeba alkanexedens ALDC reveals multiple alkylsuccinate synthase gene clusters.</title>
        <authorList>
            <person name="Callaghan A.V."/>
            <person name="Davidova I.A."/>
            <person name="Duncan K.E."/>
            <person name="Morris B."/>
            <person name="McInerney M.J."/>
        </authorList>
    </citation>
    <scope>NUCLEOTIDE SEQUENCE [LARGE SCALE GENOMIC DNA]</scope>
    <source>
        <strain evidence="3 4">ALDC</strain>
    </source>
</reference>
<protein>
    <recommendedName>
        <fullName evidence="2">Isoprenyl transferase</fullName>
        <ecNumber evidence="2">2.5.1.-</ecNumber>
    </recommendedName>
</protein>
<dbReference type="InterPro" id="IPR036424">
    <property type="entry name" value="UPP_synth-like_sf"/>
</dbReference>
<feature type="binding site" evidence="2">
    <location>
        <position position="35"/>
    </location>
    <ligand>
        <name>substrate</name>
    </ligand>
</feature>
<gene>
    <name evidence="3" type="ORF">FDQ92_04040</name>
</gene>
<keyword evidence="1 2" id="KW-0808">Transferase</keyword>
<evidence type="ECO:0000313" key="4">
    <source>
        <dbReference type="Proteomes" id="UP000298602"/>
    </source>
</evidence>
<keyword evidence="2" id="KW-0479">Metal-binding</keyword>
<organism evidence="3 4">
    <name type="scientific">Desulfoglaeba alkanexedens ALDC</name>
    <dbReference type="NCBI Taxonomy" id="980445"/>
    <lineage>
        <taxon>Bacteria</taxon>
        <taxon>Pseudomonadati</taxon>
        <taxon>Thermodesulfobacteriota</taxon>
        <taxon>Syntrophobacteria</taxon>
        <taxon>Syntrophobacterales</taxon>
        <taxon>Syntrophobacteraceae</taxon>
        <taxon>Desulfoglaeba</taxon>
    </lineage>
</organism>
<name>A0A4P8L0Z1_9BACT</name>
<feature type="binding site" evidence="2">
    <location>
        <position position="186"/>
    </location>
    <ligand>
        <name>substrate</name>
    </ligand>
</feature>
<feature type="active site" description="Proton acceptor" evidence="2">
    <location>
        <position position="66"/>
    </location>
</feature>
<dbReference type="HAMAP" id="MF_01139">
    <property type="entry name" value="ISPT"/>
    <property type="match status" value="1"/>
</dbReference>
<evidence type="ECO:0000313" key="3">
    <source>
        <dbReference type="EMBL" id="QCQ21419.1"/>
    </source>
</evidence>
<feature type="active site" evidence="2">
    <location>
        <position position="18"/>
    </location>
</feature>
<dbReference type="PANTHER" id="PTHR10291">
    <property type="entry name" value="DEHYDRODOLICHYL DIPHOSPHATE SYNTHASE FAMILY MEMBER"/>
    <property type="match status" value="1"/>
</dbReference>
<dbReference type="GO" id="GO:0016094">
    <property type="term" value="P:polyprenol biosynthetic process"/>
    <property type="evidence" value="ECO:0007669"/>
    <property type="project" value="TreeGrafter"/>
</dbReference>
<dbReference type="Gene3D" id="3.40.1180.10">
    <property type="entry name" value="Decaprenyl diphosphate synthase-like"/>
    <property type="match status" value="1"/>
</dbReference>
<feature type="binding site" evidence="2">
    <location>
        <begin position="19"/>
        <end position="22"/>
    </location>
    <ligand>
        <name>substrate</name>
    </ligand>
</feature>
<evidence type="ECO:0000256" key="2">
    <source>
        <dbReference type="HAMAP-Rule" id="MF_01139"/>
    </source>
</evidence>
<dbReference type="Proteomes" id="UP000298602">
    <property type="component" value="Chromosome"/>
</dbReference>
<sequence>MHRLDPQKLPRHVAVIMDGNGRWAQKRLLNRVAGHEAGAESVRAVVRSCREIGIPYLTLYAFSKENWQRPRTEVEALWRLLKRFIRSELPELMEREIRVCHLGDAEGIPEDVLREVQNAVAQTASFRALTVNLALNYGGRHEIVRAARLLMEAVHHGTRRPEDLTPELFATYLFTADIPDPDLLIRTSGECRISNFLLWQLAYTELYITETLWPDFREEQFIEAVREYQRRERRFGKTGEQIRCEP</sequence>
<dbReference type="NCBIfam" id="NF011405">
    <property type="entry name" value="PRK14830.1"/>
    <property type="match status" value="1"/>
</dbReference>
<feature type="binding site" evidence="2">
    <location>
        <position position="69"/>
    </location>
    <ligand>
        <name>substrate</name>
    </ligand>
</feature>
<keyword evidence="4" id="KW-1185">Reference proteome</keyword>
<dbReference type="EC" id="2.5.1.-" evidence="2"/>
<feature type="binding site" evidence="2">
    <location>
        <position position="23"/>
    </location>
    <ligand>
        <name>substrate</name>
    </ligand>
</feature>
<dbReference type="PROSITE" id="PS01066">
    <property type="entry name" value="UPP_SYNTHASE"/>
    <property type="match status" value="1"/>
</dbReference>
<keyword evidence="2" id="KW-0460">Magnesium</keyword>
<feature type="binding site" evidence="2">
    <location>
        <position position="18"/>
    </location>
    <ligand>
        <name>Mg(2+)</name>
        <dbReference type="ChEBI" id="CHEBI:18420"/>
    </ligand>
</feature>
<reference evidence="3 4" key="2">
    <citation type="submission" date="2019-05" db="EMBL/GenBank/DDBJ databases">
        <authorList>
            <person name="Suflita J.M."/>
            <person name="Marks C.R."/>
        </authorList>
    </citation>
    <scope>NUCLEOTIDE SEQUENCE [LARGE SCALE GENOMIC DNA]</scope>
    <source>
        <strain evidence="3 4">ALDC</strain>
    </source>
</reference>
<dbReference type="FunFam" id="3.40.1180.10:FF:000001">
    <property type="entry name" value="(2E,6E)-farnesyl-diphosphate-specific ditrans,polycis-undecaprenyl-diphosphate synthase"/>
    <property type="match status" value="1"/>
</dbReference>
<dbReference type="KEGG" id="dax:FDQ92_04040"/>
<proteinExistence type="inferred from homology"/>
<dbReference type="EMBL" id="CP040098">
    <property type="protein sequence ID" value="QCQ21419.1"/>
    <property type="molecule type" value="Genomic_DNA"/>
</dbReference>
<dbReference type="GO" id="GO:0000287">
    <property type="term" value="F:magnesium ion binding"/>
    <property type="evidence" value="ECO:0007669"/>
    <property type="project" value="UniProtKB-UniRule"/>
</dbReference>
<feature type="binding site" evidence="2">
    <location>
        <position position="31"/>
    </location>
    <ligand>
        <name>substrate</name>
    </ligand>
</feature>
<dbReference type="RefSeq" id="WP_137423390.1">
    <property type="nucleotide sequence ID" value="NZ_CP040098.1"/>
</dbReference>
<dbReference type="GO" id="GO:0045547">
    <property type="term" value="F:ditrans,polycis-polyprenyl diphosphate synthase [(2E,6E)-farnesyl diphosphate specific] activity"/>
    <property type="evidence" value="ECO:0007669"/>
    <property type="project" value="TreeGrafter"/>
</dbReference>
<dbReference type="InterPro" id="IPR018520">
    <property type="entry name" value="UPP_synth-like_CS"/>
</dbReference>
<dbReference type="NCBIfam" id="TIGR00055">
    <property type="entry name" value="uppS"/>
    <property type="match status" value="1"/>
</dbReference>
<dbReference type="AlphaFoldDB" id="A0A4P8L0Z1"/>
<dbReference type="PANTHER" id="PTHR10291:SF0">
    <property type="entry name" value="DEHYDRODOLICHYL DIPHOSPHATE SYNTHASE 2"/>
    <property type="match status" value="1"/>
</dbReference>
<dbReference type="CDD" id="cd00475">
    <property type="entry name" value="Cis_IPPS"/>
    <property type="match status" value="1"/>
</dbReference>